<dbReference type="InterPro" id="IPR036937">
    <property type="entry name" value="Adhesion_dom_fimbrial_sf"/>
</dbReference>
<evidence type="ECO:0000256" key="5">
    <source>
        <dbReference type="SAM" id="SignalP"/>
    </source>
</evidence>
<dbReference type="PANTHER" id="PTHR33420">
    <property type="entry name" value="FIMBRIAL SUBUNIT ELFA-RELATED"/>
    <property type="match status" value="1"/>
</dbReference>
<dbReference type="Gene3D" id="2.60.40.1090">
    <property type="entry name" value="Fimbrial-type adhesion domain"/>
    <property type="match status" value="1"/>
</dbReference>
<proteinExistence type="inferred from homology"/>
<reference evidence="6 7" key="1">
    <citation type="submission" date="2020-11" db="EMBL/GenBank/DDBJ databases">
        <title>Enhanced detection system for hospital associated transmission using whole genome sequencing surveillance.</title>
        <authorList>
            <person name="Harrison L.H."/>
            <person name="Van Tyne D."/>
            <person name="Marsh J.W."/>
            <person name="Griffith M.P."/>
            <person name="Snyder D.J."/>
            <person name="Cooper V.S."/>
            <person name="Mustapha M."/>
        </authorList>
    </citation>
    <scope>NUCLEOTIDE SEQUENCE [LARGE SCALE GENOMIC DNA]</scope>
    <source>
        <strain evidence="6 7">CB00117</strain>
    </source>
</reference>
<dbReference type="InterPro" id="IPR039458">
    <property type="entry name" value="FimA-like"/>
</dbReference>
<comment type="similarity">
    <text evidence="2">Belongs to the fimbrial protein family.</text>
</comment>
<comment type="subcellular location">
    <subcellularLocation>
        <location evidence="1">Fimbrium</location>
    </subcellularLocation>
</comment>
<feature type="chain" id="PRO_5046227142" evidence="5">
    <location>
        <begin position="22"/>
        <end position="188"/>
    </location>
</feature>
<evidence type="ECO:0000313" key="7">
    <source>
        <dbReference type="Proteomes" id="UP000746649"/>
    </source>
</evidence>
<dbReference type="RefSeq" id="WP_042290365.1">
    <property type="nucleotide sequence ID" value="NZ_CABLBY010000011.1"/>
</dbReference>
<name>A0ABS0ZRU8_9ENTR</name>
<evidence type="ECO:0000256" key="1">
    <source>
        <dbReference type="ARBA" id="ARBA00004561"/>
    </source>
</evidence>
<dbReference type="Pfam" id="PF16970">
    <property type="entry name" value="FimA"/>
    <property type="match status" value="1"/>
</dbReference>
<dbReference type="InterPro" id="IPR008966">
    <property type="entry name" value="Adhesion_dom_sf"/>
</dbReference>
<evidence type="ECO:0000256" key="2">
    <source>
        <dbReference type="ARBA" id="ARBA00006671"/>
    </source>
</evidence>
<dbReference type="SUPFAM" id="SSF49401">
    <property type="entry name" value="Bacterial adhesins"/>
    <property type="match status" value="1"/>
</dbReference>
<evidence type="ECO:0000313" key="6">
    <source>
        <dbReference type="EMBL" id="MBJ8381459.1"/>
    </source>
</evidence>
<dbReference type="Proteomes" id="UP000746649">
    <property type="component" value="Unassembled WGS sequence"/>
</dbReference>
<evidence type="ECO:0000256" key="4">
    <source>
        <dbReference type="ARBA" id="ARBA00023263"/>
    </source>
</evidence>
<keyword evidence="7" id="KW-1185">Reference proteome</keyword>
<comment type="caution">
    <text evidence="6">The sequence shown here is derived from an EMBL/GenBank/DDBJ whole genome shotgun (WGS) entry which is preliminary data.</text>
</comment>
<dbReference type="EMBL" id="JADWND010000004">
    <property type="protein sequence ID" value="MBJ8381459.1"/>
    <property type="molecule type" value="Genomic_DNA"/>
</dbReference>
<feature type="signal peptide" evidence="5">
    <location>
        <begin position="1"/>
        <end position="21"/>
    </location>
</feature>
<dbReference type="InterPro" id="IPR050263">
    <property type="entry name" value="Bact_Fimbrial_Adh_Pro"/>
</dbReference>
<dbReference type="PANTHER" id="PTHR33420:SF3">
    <property type="entry name" value="FIMBRIAL SUBUNIT ELFA"/>
    <property type="match status" value="1"/>
</dbReference>
<keyword evidence="3 5" id="KW-0732">Signal</keyword>
<sequence>MNYIAKSALLTVLICAGNVAAAEDGTITFEGTISDATCTITGGDATGTSTTPDFTVHLPPISITALAADGERAGDTPFFIKLSGANCANGKVASVFFELAQSTNIDNATGNLKNTVAADSGGANKVQVGLLDANKAILNLTTANESAITKTVSGNTAQFDYWAQYVATGGAATAGEVSTEVVYSIKYQ</sequence>
<accession>A0ABS0ZRU8</accession>
<protein>
    <submittedName>
        <fullName evidence="6">Type 1 fimbrial protein</fullName>
    </submittedName>
</protein>
<evidence type="ECO:0000256" key="3">
    <source>
        <dbReference type="ARBA" id="ARBA00022729"/>
    </source>
</evidence>
<gene>
    <name evidence="6" type="ORF">I6M88_10790</name>
</gene>
<keyword evidence="4" id="KW-0281">Fimbrium</keyword>
<organism evidence="6 7">
    <name type="scientific">Citrobacter sedlakii</name>
    <dbReference type="NCBI Taxonomy" id="67826"/>
    <lineage>
        <taxon>Bacteria</taxon>
        <taxon>Pseudomonadati</taxon>
        <taxon>Pseudomonadota</taxon>
        <taxon>Gammaproteobacteria</taxon>
        <taxon>Enterobacterales</taxon>
        <taxon>Enterobacteriaceae</taxon>
        <taxon>Citrobacter</taxon>
        <taxon>Citrobacter freundii complex</taxon>
    </lineage>
</organism>